<dbReference type="InterPro" id="IPR036291">
    <property type="entry name" value="NAD(P)-bd_dom_sf"/>
</dbReference>
<dbReference type="PANTHER" id="PTHR30388">
    <property type="entry name" value="ALDEHYDE OXIDOREDUCTASE MOLYBDENUM COFACTOR ASSEMBLY PROTEIN"/>
    <property type="match status" value="1"/>
</dbReference>
<sequence length="279" mass="29620">MTIAERAALRWLKAGRPVILARVALAQGSAPREAGAAMAIAMEAEAGTIGGGNLERRVLEAARLMLLEDIGTSRLAFALGPSLGQCCGGRVEIDLVRLQPEDAATLEAGVDTAEAAWPRVVVFGAGHVARALALSLEPLPCRVIVVDEREDELARLRERHVERRLCPLAADAIDVVPPGGYALIMTYSHPLDLDLVEAGLKRGDLAWLGLIGSATKRARFSRQLKARGLALRQIERLVCPIGINGINGKEPAVIAASTAAQLLLAFEAKAAQLRLQAMA</sequence>
<dbReference type="InterPro" id="IPR003777">
    <property type="entry name" value="XdhC_CoxI"/>
</dbReference>
<reference evidence="3 4" key="1">
    <citation type="submission" date="2017-06" db="EMBL/GenBank/DDBJ databases">
        <authorList>
            <person name="Kim H.J."/>
            <person name="Triplett B.A."/>
        </authorList>
    </citation>
    <scope>NUCLEOTIDE SEQUENCE [LARGE SCALE GENOMIC DNA]</scope>
    <source>
        <strain evidence="3 4">B29T1</strain>
    </source>
</reference>
<evidence type="ECO:0000259" key="1">
    <source>
        <dbReference type="Pfam" id="PF02625"/>
    </source>
</evidence>
<dbReference type="InterPro" id="IPR014308">
    <property type="entry name" value="Xanthine_DH_XdhC"/>
</dbReference>
<proteinExistence type="predicted"/>
<protein>
    <submittedName>
        <fullName evidence="3">Molybdenum cofactor sulfurylase</fullName>
    </submittedName>
</protein>
<organism evidence="3 4">
    <name type="scientific">Arboricoccus pini</name>
    <dbReference type="NCBI Taxonomy" id="1963835"/>
    <lineage>
        <taxon>Bacteria</taxon>
        <taxon>Pseudomonadati</taxon>
        <taxon>Pseudomonadota</taxon>
        <taxon>Alphaproteobacteria</taxon>
        <taxon>Geminicoccales</taxon>
        <taxon>Geminicoccaceae</taxon>
        <taxon>Arboricoccus</taxon>
    </lineage>
</organism>
<dbReference type="RefSeq" id="WP_207761895.1">
    <property type="nucleotide sequence ID" value="NZ_FYEH01000001.1"/>
</dbReference>
<name>A0A212QCA7_9PROT</name>
<feature type="domain" description="XdhC- CoxI" evidence="1">
    <location>
        <begin position="11"/>
        <end position="68"/>
    </location>
</feature>
<dbReference type="EMBL" id="FYEH01000001">
    <property type="protein sequence ID" value="SNB56953.1"/>
    <property type="molecule type" value="Genomic_DNA"/>
</dbReference>
<dbReference type="InterPro" id="IPR027051">
    <property type="entry name" value="XdhC_Rossmann_dom"/>
</dbReference>
<evidence type="ECO:0000313" key="3">
    <source>
        <dbReference type="EMBL" id="SNB56953.1"/>
    </source>
</evidence>
<dbReference type="PANTHER" id="PTHR30388:SF6">
    <property type="entry name" value="XANTHINE DEHYDROGENASE SUBUNIT A-RELATED"/>
    <property type="match status" value="1"/>
</dbReference>
<evidence type="ECO:0000259" key="2">
    <source>
        <dbReference type="Pfam" id="PF13478"/>
    </source>
</evidence>
<feature type="domain" description="XdhC Rossmann" evidence="2">
    <location>
        <begin position="120"/>
        <end position="262"/>
    </location>
</feature>
<gene>
    <name evidence="3" type="ORF">SAMN07250955_101556</name>
</gene>
<keyword evidence="4" id="KW-1185">Reference proteome</keyword>
<dbReference type="Pfam" id="PF13478">
    <property type="entry name" value="XdhC_C"/>
    <property type="match status" value="1"/>
</dbReference>
<evidence type="ECO:0000313" key="4">
    <source>
        <dbReference type="Proteomes" id="UP000197065"/>
    </source>
</evidence>
<dbReference type="AlphaFoldDB" id="A0A212QCA7"/>
<accession>A0A212QCA7</accession>
<dbReference type="InterPro" id="IPR052698">
    <property type="entry name" value="MoCofactor_Util/Proc"/>
</dbReference>
<dbReference type="SUPFAM" id="SSF51735">
    <property type="entry name" value="NAD(P)-binding Rossmann-fold domains"/>
    <property type="match status" value="1"/>
</dbReference>
<dbReference type="Proteomes" id="UP000197065">
    <property type="component" value="Unassembled WGS sequence"/>
</dbReference>
<dbReference type="Pfam" id="PF02625">
    <property type="entry name" value="XdhC_CoxI"/>
    <property type="match status" value="1"/>
</dbReference>
<dbReference type="NCBIfam" id="TIGR02964">
    <property type="entry name" value="xanthine_xdhC"/>
    <property type="match status" value="1"/>
</dbReference>
<dbReference type="Gene3D" id="3.40.50.720">
    <property type="entry name" value="NAD(P)-binding Rossmann-like Domain"/>
    <property type="match status" value="1"/>
</dbReference>